<dbReference type="EMBL" id="CAKOGP040001758">
    <property type="protein sequence ID" value="CAJ1948945.1"/>
    <property type="molecule type" value="Genomic_DNA"/>
</dbReference>
<name>A0AAD2FQ09_9STRA</name>
<evidence type="ECO:0000256" key="1">
    <source>
        <dbReference type="SAM" id="Phobius"/>
    </source>
</evidence>
<dbReference type="Pfam" id="PF07692">
    <property type="entry name" value="Fea1"/>
    <property type="match status" value="1"/>
</dbReference>
<organism evidence="3 4">
    <name type="scientific">Cylindrotheca closterium</name>
    <dbReference type="NCBI Taxonomy" id="2856"/>
    <lineage>
        <taxon>Eukaryota</taxon>
        <taxon>Sar</taxon>
        <taxon>Stramenopiles</taxon>
        <taxon>Ochrophyta</taxon>
        <taxon>Bacillariophyta</taxon>
        <taxon>Bacillariophyceae</taxon>
        <taxon>Bacillariophycidae</taxon>
        <taxon>Bacillariales</taxon>
        <taxon>Bacillariaceae</taxon>
        <taxon>Cylindrotheca</taxon>
    </lineage>
</organism>
<keyword evidence="2" id="KW-0732">Signal</keyword>
<keyword evidence="1" id="KW-0472">Membrane</keyword>
<accession>A0AAD2FQ09</accession>
<comment type="caution">
    <text evidence="3">The sequence shown here is derived from an EMBL/GenBank/DDBJ whole genome shotgun (WGS) entry which is preliminary data.</text>
</comment>
<gene>
    <name evidence="3" type="ORF">CYCCA115_LOCUS11848</name>
</gene>
<evidence type="ECO:0000313" key="3">
    <source>
        <dbReference type="EMBL" id="CAJ1948945.1"/>
    </source>
</evidence>
<evidence type="ECO:0000256" key="2">
    <source>
        <dbReference type="SAM" id="SignalP"/>
    </source>
</evidence>
<keyword evidence="1" id="KW-1133">Transmembrane helix</keyword>
<proteinExistence type="predicted"/>
<protein>
    <submittedName>
        <fullName evidence="3">Uncharacterized protein</fullName>
    </submittedName>
</protein>
<feature type="transmembrane region" description="Helical" evidence="1">
    <location>
        <begin position="497"/>
        <end position="518"/>
    </location>
</feature>
<feature type="signal peptide" evidence="2">
    <location>
        <begin position="1"/>
        <end position="16"/>
    </location>
</feature>
<dbReference type="InterPro" id="IPR011643">
    <property type="entry name" value="HCR1"/>
</dbReference>
<sequence length="538" mass="57628">MKISVLAISALSLATAESESASLRRRLSFEKIAGYAPGSQVTDHCAIDLDQAAIEVELAKGTNDAFAAASRIYNQGGNSKSYAQITLTPALTTSVAKGTSILGRNAAGMEVAGKAYETYQPGTQVIWVQYATTDIQASYVDCQVGSLVNANIEGCFAANGSMNINGNEYAYVYDPATDNNNGRTIAGFSTTAADRMRTNCPGCPYEDFMYFYNYYGVDDYAHQWVSAALDGTATSFSNGNADFSKYSFVGRSEAVKKGTVFMNIFMYVIREFEDALDDCQRGCVDCNDDPVHAWDEGVCFYTGSIEGKDGLTPDGKLLHQLADKRCANFKTCGEEGGQLSGTAKLNYDIFDQYALGKFQLQTGNCPAARKTTAAITKLMYIPFIQGTLRYAYKVGVLNEGEKAAAEGAVFAAAVLPRIHAASPDAAKTIYDNMKVGVTSTDHLAVKQAFESVYADLGITCADVGGLWNDAMDGYYEGMGPCADASTSSIEVEEDKTLAAALGGTFGGLFALALLALCFMRNKEKQGKPVFADTETDIN</sequence>
<feature type="chain" id="PRO_5041984370" evidence="2">
    <location>
        <begin position="17"/>
        <end position="538"/>
    </location>
</feature>
<keyword evidence="4" id="KW-1185">Reference proteome</keyword>
<evidence type="ECO:0000313" key="4">
    <source>
        <dbReference type="Proteomes" id="UP001295423"/>
    </source>
</evidence>
<dbReference type="AlphaFoldDB" id="A0AAD2FQ09"/>
<dbReference type="Proteomes" id="UP001295423">
    <property type="component" value="Unassembled WGS sequence"/>
</dbReference>
<reference evidence="3" key="1">
    <citation type="submission" date="2023-08" db="EMBL/GenBank/DDBJ databases">
        <authorList>
            <person name="Audoor S."/>
            <person name="Bilcke G."/>
        </authorList>
    </citation>
    <scope>NUCLEOTIDE SEQUENCE</scope>
</reference>
<keyword evidence="1" id="KW-0812">Transmembrane</keyword>